<name>A0ABW2GJ84_9ACTN</name>
<keyword evidence="3" id="KW-0732">Signal</keyword>
<evidence type="ECO:0000256" key="3">
    <source>
        <dbReference type="SAM" id="SignalP"/>
    </source>
</evidence>
<feature type="chain" id="PRO_5047029594" evidence="3">
    <location>
        <begin position="34"/>
        <end position="569"/>
    </location>
</feature>
<keyword evidence="2" id="KW-0472">Membrane</keyword>
<keyword evidence="2" id="KW-1133">Transmembrane helix</keyword>
<evidence type="ECO:0000256" key="2">
    <source>
        <dbReference type="SAM" id="Phobius"/>
    </source>
</evidence>
<keyword evidence="5" id="KW-1185">Reference proteome</keyword>
<dbReference type="RefSeq" id="WP_386414406.1">
    <property type="nucleotide sequence ID" value="NZ_JBHSZO010000016.1"/>
</dbReference>
<comment type="caution">
    <text evidence="4">The sequence shown here is derived from an EMBL/GenBank/DDBJ whole genome shotgun (WGS) entry which is preliminary data.</text>
</comment>
<evidence type="ECO:0000256" key="1">
    <source>
        <dbReference type="SAM" id="MobiDB-lite"/>
    </source>
</evidence>
<evidence type="ECO:0000313" key="4">
    <source>
        <dbReference type="EMBL" id="MFC7218922.1"/>
    </source>
</evidence>
<organism evidence="4 5">
    <name type="scientific">Streptomyces polyrhachis</name>
    <dbReference type="NCBI Taxonomy" id="1282885"/>
    <lineage>
        <taxon>Bacteria</taxon>
        <taxon>Bacillati</taxon>
        <taxon>Actinomycetota</taxon>
        <taxon>Actinomycetes</taxon>
        <taxon>Kitasatosporales</taxon>
        <taxon>Streptomycetaceae</taxon>
        <taxon>Streptomyces</taxon>
    </lineage>
</organism>
<dbReference type="Proteomes" id="UP001596413">
    <property type="component" value="Unassembled WGS sequence"/>
</dbReference>
<sequence>MTSRFPRTALRRTAAGLGAAGLALLGLAAPAHAEGVELTLGSNPAEAALYPYPASGERQFSDFDVWVDAAANTDSQVQYTVDLSGLAGVADWKNGIDGLGSGCEAAGAVVTCEDWGTWEGRNEVARLRLAGAQGAADGASGTVKVTAGIRDSVDDPYTTVDEYTAKVSIGGPDLVAKPLPAPGKVKPGDVYQAPLVFANAGSQPVDGVLLTMRATHGVEFVDRYENCEYSTSESQFAGPGSVVICAIDETVAAGEVWQADPAERLKLAGHAWNDEFLFQVSADTAEARAKARGGLSFSAGDGRTLGIRRSAGTRSADLDPWNNMAETAFQVANHADLAAKGVAAKGGKGAKVTVDLGWQNRGPAWIGYIRSGESVAQYEFLVPRGAKVTKVARGCVATKKDGGWLEDGKQPGAPRYVCTTGSVILEDQVFSYPFELEIQDVVENATGKLTVGVWQPGDTPKPHDFDNARQNNSAALVLNGTGGSSTGGSGDGGTDGGGSTTGGGDGGSSTGGGTAQSAGGSAGDDGDLASTGADGVVLIGGSAVAAVGLGAVLYVAMRRRRQSGGGAAA</sequence>
<dbReference type="PROSITE" id="PS51318">
    <property type="entry name" value="TAT"/>
    <property type="match status" value="1"/>
</dbReference>
<gene>
    <name evidence="4" type="ORF">ACFQLX_12205</name>
</gene>
<feature type="signal peptide" evidence="3">
    <location>
        <begin position="1"/>
        <end position="33"/>
    </location>
</feature>
<feature type="region of interest" description="Disordered" evidence="1">
    <location>
        <begin position="477"/>
        <end position="526"/>
    </location>
</feature>
<protein>
    <submittedName>
        <fullName evidence="4">Peptidase</fullName>
    </submittedName>
</protein>
<accession>A0ABW2GJ84</accession>
<evidence type="ECO:0000313" key="5">
    <source>
        <dbReference type="Proteomes" id="UP001596413"/>
    </source>
</evidence>
<reference evidence="5" key="1">
    <citation type="journal article" date="2019" name="Int. J. Syst. Evol. Microbiol.">
        <title>The Global Catalogue of Microorganisms (GCM) 10K type strain sequencing project: providing services to taxonomists for standard genome sequencing and annotation.</title>
        <authorList>
            <consortium name="The Broad Institute Genomics Platform"/>
            <consortium name="The Broad Institute Genome Sequencing Center for Infectious Disease"/>
            <person name="Wu L."/>
            <person name="Ma J."/>
        </authorList>
    </citation>
    <scope>NUCLEOTIDE SEQUENCE [LARGE SCALE GENOMIC DNA]</scope>
    <source>
        <strain evidence="5">CGMCC 1.13681</strain>
    </source>
</reference>
<proteinExistence type="predicted"/>
<feature type="compositionally biased region" description="Gly residues" evidence="1">
    <location>
        <begin position="480"/>
        <end position="514"/>
    </location>
</feature>
<feature type="transmembrane region" description="Helical" evidence="2">
    <location>
        <begin position="535"/>
        <end position="556"/>
    </location>
</feature>
<dbReference type="EMBL" id="JBHSZO010000016">
    <property type="protein sequence ID" value="MFC7218922.1"/>
    <property type="molecule type" value="Genomic_DNA"/>
</dbReference>
<dbReference type="InterPro" id="IPR006311">
    <property type="entry name" value="TAT_signal"/>
</dbReference>
<keyword evidence="2" id="KW-0812">Transmembrane</keyword>